<sequence length="344" mass="38760">MTIKPIFEKKNILVTGGAGFIGSHLCDELVKNNKVICLDNFISGDEQNIDHLLQNPNFQFIRHDINEPIDLKLLPELEKFKIQFQGIQEIYHLACPTSPKNFEKNIIQTVLANSVGIKNVLDLAVTYKAKFLFTSSAVIYGPRQAANPYFAESNLGTVDCLSPRACYDEGKRFAETMINTYRQSHKLDTKIVRVFRTYGPRLKLNDGQMLPDFVYNALANKDLVIYGDKNFSSSFCYISDVIQGLIKVMKSGEAGPINLGSDLEEHIVDVANKVIELTGSTSKIVFEKPLLFMTPLGLPDITLAKERLGWFPIVLLENGIKEFINYVKAHKSILRPETKLKQAR</sequence>
<protein>
    <recommendedName>
        <fullName evidence="13">NAD-dependent epimerase/dehydratase domain-containing protein</fullName>
    </recommendedName>
</protein>
<dbReference type="Gene3D" id="3.40.50.720">
    <property type="entry name" value="NAD(P)-binding Rossmann-like Domain"/>
    <property type="match status" value="1"/>
</dbReference>
<comment type="caution">
    <text evidence="14">The sequence shown here is derived from an EMBL/GenBank/DDBJ whole genome shotgun (WGS) entry which is preliminary data.</text>
</comment>
<evidence type="ECO:0000256" key="12">
    <source>
        <dbReference type="ARBA" id="ARBA00037859"/>
    </source>
</evidence>
<dbReference type="GO" id="GO:0005737">
    <property type="term" value="C:cytoplasm"/>
    <property type="evidence" value="ECO:0007669"/>
    <property type="project" value="TreeGrafter"/>
</dbReference>
<dbReference type="Pfam" id="PF01370">
    <property type="entry name" value="Epimerase"/>
    <property type="match status" value="1"/>
</dbReference>
<keyword evidence="11" id="KW-0456">Lyase</keyword>
<keyword evidence="8" id="KW-0333">Golgi apparatus</keyword>
<comment type="cofactor">
    <cofactor evidence="1">
        <name>NAD(+)</name>
        <dbReference type="ChEBI" id="CHEBI:57540"/>
    </cofactor>
</comment>
<name>A0A1G1Y1P4_9BACT</name>
<dbReference type="AlphaFoldDB" id="A0A1G1Y1P4"/>
<dbReference type="STRING" id="1797535.A2744_02300"/>
<keyword evidence="4" id="KW-0210">Decarboxylase</keyword>
<accession>A0A1G1Y1P4</accession>
<feature type="domain" description="NAD-dependent epimerase/dehydratase" evidence="13">
    <location>
        <begin position="12"/>
        <end position="259"/>
    </location>
</feature>
<dbReference type="InterPro" id="IPR001509">
    <property type="entry name" value="Epimerase_deHydtase"/>
</dbReference>
<evidence type="ECO:0000256" key="2">
    <source>
        <dbReference type="ARBA" id="ARBA00004323"/>
    </source>
</evidence>
<gene>
    <name evidence="14" type="ORF">A2744_02300</name>
</gene>
<dbReference type="PANTHER" id="PTHR43078:SF6">
    <property type="entry name" value="UDP-GLUCURONIC ACID DECARBOXYLASE 1"/>
    <property type="match status" value="1"/>
</dbReference>
<dbReference type="Proteomes" id="UP000178240">
    <property type="component" value="Unassembled WGS sequence"/>
</dbReference>
<dbReference type="GO" id="GO:0070403">
    <property type="term" value="F:NAD+ binding"/>
    <property type="evidence" value="ECO:0007669"/>
    <property type="project" value="InterPro"/>
</dbReference>
<keyword evidence="3" id="KW-0812">Transmembrane</keyword>
<dbReference type="GO" id="GO:0048040">
    <property type="term" value="F:UDP-glucuronate decarboxylase activity"/>
    <property type="evidence" value="ECO:0007669"/>
    <property type="project" value="TreeGrafter"/>
</dbReference>
<reference evidence="14 15" key="1">
    <citation type="journal article" date="2016" name="Nat. Commun.">
        <title>Thousands of microbial genomes shed light on interconnected biogeochemical processes in an aquifer system.</title>
        <authorList>
            <person name="Anantharaman K."/>
            <person name="Brown C.T."/>
            <person name="Hug L.A."/>
            <person name="Sharon I."/>
            <person name="Castelle C.J."/>
            <person name="Probst A.J."/>
            <person name="Thomas B.C."/>
            <person name="Singh A."/>
            <person name="Wilkins M.J."/>
            <person name="Karaoz U."/>
            <person name="Brodie E.L."/>
            <person name="Williams K.H."/>
            <person name="Hubbard S.S."/>
            <person name="Banfield J.F."/>
        </authorList>
    </citation>
    <scope>NUCLEOTIDE SEQUENCE [LARGE SCALE GENOMIC DNA]</scope>
</reference>
<evidence type="ECO:0000256" key="9">
    <source>
        <dbReference type="ARBA" id="ARBA00023136"/>
    </source>
</evidence>
<keyword evidence="7" id="KW-0520">NAD</keyword>
<evidence type="ECO:0000256" key="6">
    <source>
        <dbReference type="ARBA" id="ARBA00022989"/>
    </source>
</evidence>
<organism evidence="14 15">
    <name type="scientific">Candidatus Buchananbacteria bacterium RIFCSPHIGHO2_01_FULL_44_11</name>
    <dbReference type="NCBI Taxonomy" id="1797535"/>
    <lineage>
        <taxon>Bacteria</taxon>
        <taxon>Candidatus Buchananiibacteriota</taxon>
    </lineage>
</organism>
<dbReference type="InterPro" id="IPR044516">
    <property type="entry name" value="UXS-like"/>
</dbReference>
<evidence type="ECO:0000256" key="3">
    <source>
        <dbReference type="ARBA" id="ARBA00022692"/>
    </source>
</evidence>
<evidence type="ECO:0000256" key="8">
    <source>
        <dbReference type="ARBA" id="ARBA00023034"/>
    </source>
</evidence>
<dbReference type="FunFam" id="3.40.50.720:FF:000065">
    <property type="entry name" value="UDP-glucuronic acid decarboxylase 1"/>
    <property type="match status" value="1"/>
</dbReference>
<evidence type="ECO:0000313" key="14">
    <source>
        <dbReference type="EMBL" id="OGY45497.1"/>
    </source>
</evidence>
<keyword evidence="6" id="KW-1133">Transmembrane helix</keyword>
<keyword evidence="9" id="KW-0472">Membrane</keyword>
<evidence type="ECO:0000259" key="13">
    <source>
        <dbReference type="Pfam" id="PF01370"/>
    </source>
</evidence>
<evidence type="ECO:0000256" key="7">
    <source>
        <dbReference type="ARBA" id="ARBA00023027"/>
    </source>
</evidence>
<dbReference type="EMBL" id="MHIE01000019">
    <property type="protein sequence ID" value="OGY45497.1"/>
    <property type="molecule type" value="Genomic_DNA"/>
</dbReference>
<proteinExistence type="predicted"/>
<evidence type="ECO:0000256" key="10">
    <source>
        <dbReference type="ARBA" id="ARBA00023180"/>
    </source>
</evidence>
<evidence type="ECO:0000256" key="4">
    <source>
        <dbReference type="ARBA" id="ARBA00022793"/>
    </source>
</evidence>
<comment type="subcellular location">
    <subcellularLocation>
        <location evidence="2">Golgi apparatus membrane</location>
        <topology evidence="2">Single-pass type II membrane protein</topology>
    </subcellularLocation>
    <subcellularLocation>
        <location evidence="12">Golgi apparatus</location>
        <location evidence="12">Golgi stack membrane</location>
    </subcellularLocation>
</comment>
<keyword evidence="5" id="KW-0735">Signal-anchor</keyword>
<dbReference type="SUPFAM" id="SSF51735">
    <property type="entry name" value="NAD(P)-binding Rossmann-fold domains"/>
    <property type="match status" value="1"/>
</dbReference>
<evidence type="ECO:0000256" key="5">
    <source>
        <dbReference type="ARBA" id="ARBA00022968"/>
    </source>
</evidence>
<dbReference type="InterPro" id="IPR036291">
    <property type="entry name" value="NAD(P)-bd_dom_sf"/>
</dbReference>
<keyword evidence="10" id="KW-0325">Glycoprotein</keyword>
<evidence type="ECO:0000256" key="11">
    <source>
        <dbReference type="ARBA" id="ARBA00023239"/>
    </source>
</evidence>
<dbReference type="GO" id="GO:0042732">
    <property type="term" value="P:D-xylose metabolic process"/>
    <property type="evidence" value="ECO:0007669"/>
    <property type="project" value="InterPro"/>
</dbReference>
<evidence type="ECO:0000313" key="15">
    <source>
        <dbReference type="Proteomes" id="UP000178240"/>
    </source>
</evidence>
<dbReference type="PANTHER" id="PTHR43078">
    <property type="entry name" value="UDP-GLUCURONIC ACID DECARBOXYLASE-RELATED"/>
    <property type="match status" value="1"/>
</dbReference>
<evidence type="ECO:0000256" key="1">
    <source>
        <dbReference type="ARBA" id="ARBA00001911"/>
    </source>
</evidence>